<comment type="caution">
    <text evidence="2">The sequence shown here is derived from an EMBL/GenBank/DDBJ whole genome shotgun (WGS) entry which is preliminary data.</text>
</comment>
<accession>A0A9Q1K3B9</accession>
<feature type="compositionally biased region" description="Basic and acidic residues" evidence="1">
    <location>
        <begin position="29"/>
        <end position="50"/>
    </location>
</feature>
<dbReference type="Proteomes" id="UP001153076">
    <property type="component" value="Unassembled WGS sequence"/>
</dbReference>
<reference evidence="2" key="1">
    <citation type="submission" date="2022-04" db="EMBL/GenBank/DDBJ databases">
        <title>Carnegiea gigantea Genome sequencing and assembly v2.</title>
        <authorList>
            <person name="Copetti D."/>
            <person name="Sanderson M.J."/>
            <person name="Burquez A."/>
            <person name="Wojciechowski M.F."/>
        </authorList>
    </citation>
    <scope>NUCLEOTIDE SEQUENCE</scope>
    <source>
        <strain evidence="2">SGP5-SGP5p</strain>
        <tissue evidence="2">Aerial part</tissue>
    </source>
</reference>
<dbReference type="AlphaFoldDB" id="A0A9Q1K3B9"/>
<dbReference type="EMBL" id="JAKOGI010000396">
    <property type="protein sequence ID" value="KAJ8435663.1"/>
    <property type="molecule type" value="Genomic_DNA"/>
</dbReference>
<name>A0A9Q1K3B9_9CARY</name>
<keyword evidence="3" id="KW-1185">Reference proteome</keyword>
<organism evidence="2 3">
    <name type="scientific">Carnegiea gigantea</name>
    <dbReference type="NCBI Taxonomy" id="171969"/>
    <lineage>
        <taxon>Eukaryota</taxon>
        <taxon>Viridiplantae</taxon>
        <taxon>Streptophyta</taxon>
        <taxon>Embryophyta</taxon>
        <taxon>Tracheophyta</taxon>
        <taxon>Spermatophyta</taxon>
        <taxon>Magnoliopsida</taxon>
        <taxon>eudicotyledons</taxon>
        <taxon>Gunneridae</taxon>
        <taxon>Pentapetalae</taxon>
        <taxon>Caryophyllales</taxon>
        <taxon>Cactineae</taxon>
        <taxon>Cactaceae</taxon>
        <taxon>Cactoideae</taxon>
        <taxon>Echinocereeae</taxon>
        <taxon>Carnegiea</taxon>
    </lineage>
</organism>
<feature type="compositionally biased region" description="Polar residues" evidence="1">
    <location>
        <begin position="51"/>
        <end position="98"/>
    </location>
</feature>
<gene>
    <name evidence="2" type="ORF">Cgig2_015668</name>
</gene>
<protein>
    <submittedName>
        <fullName evidence="2">Uncharacterized protein</fullName>
    </submittedName>
</protein>
<feature type="region of interest" description="Disordered" evidence="1">
    <location>
        <begin position="1"/>
        <end position="175"/>
    </location>
</feature>
<feature type="compositionally biased region" description="Polar residues" evidence="1">
    <location>
        <begin position="154"/>
        <end position="175"/>
    </location>
</feature>
<evidence type="ECO:0000313" key="3">
    <source>
        <dbReference type="Proteomes" id="UP001153076"/>
    </source>
</evidence>
<sequence length="211" mass="22918">MAKVQKGNYMEVFGINKDSPVGNGSHKGSRYDTPHDQYRSSDSPKSEDARSISNVLENQPQRGARSSKQIVSMHVGQQKQSGKTMSLSKPSNVNNIFRSLTHGCESHNPSQPRSMLLDGGAVRPSAQPSKHTACNHDGGQSHVELTRKEGPTPRGNSIEGSTPSRHSQVESQNENPKAMGICKCRAEPNMLDSMLCETLDKIALVSLLSLP</sequence>
<evidence type="ECO:0000256" key="1">
    <source>
        <dbReference type="SAM" id="MobiDB-lite"/>
    </source>
</evidence>
<evidence type="ECO:0000313" key="2">
    <source>
        <dbReference type="EMBL" id="KAJ8435663.1"/>
    </source>
</evidence>
<proteinExistence type="predicted"/>